<name>A0A813EV91_POLGL</name>
<organism evidence="5 6">
    <name type="scientific">Polarella glacialis</name>
    <name type="common">Dinoflagellate</name>
    <dbReference type="NCBI Taxonomy" id="89957"/>
    <lineage>
        <taxon>Eukaryota</taxon>
        <taxon>Sar</taxon>
        <taxon>Alveolata</taxon>
        <taxon>Dinophyceae</taxon>
        <taxon>Suessiales</taxon>
        <taxon>Suessiaceae</taxon>
        <taxon>Polarella</taxon>
    </lineage>
</organism>
<dbReference type="EMBL" id="CAJNNV010017801">
    <property type="protein sequence ID" value="CAE8605408.1"/>
    <property type="molecule type" value="Genomic_DNA"/>
</dbReference>
<comment type="similarity">
    <text evidence="4">Belongs to the class I-like SAM-binding methyltransferase superfamily. C5-methyltransferase family.</text>
</comment>
<keyword evidence="2 4" id="KW-0808">Transferase</keyword>
<dbReference type="Gene3D" id="3.90.120.10">
    <property type="entry name" value="DNA Methylase, subunit A, domain 2"/>
    <property type="match status" value="1"/>
</dbReference>
<dbReference type="OrthoDB" id="414133at2759"/>
<comment type="caution">
    <text evidence="5">The sequence shown here is derived from an EMBL/GenBank/DDBJ whole genome shotgun (WGS) entry which is preliminary data.</text>
</comment>
<keyword evidence="3 4" id="KW-0949">S-adenosyl-L-methionine</keyword>
<dbReference type="Gene3D" id="3.40.50.150">
    <property type="entry name" value="Vaccinia Virus protein VP39"/>
    <property type="match status" value="1"/>
</dbReference>
<evidence type="ECO:0000256" key="3">
    <source>
        <dbReference type="ARBA" id="ARBA00022691"/>
    </source>
</evidence>
<dbReference type="GO" id="GO:0032259">
    <property type="term" value="P:methylation"/>
    <property type="evidence" value="ECO:0007669"/>
    <property type="project" value="UniProtKB-KW"/>
</dbReference>
<dbReference type="GO" id="GO:0008168">
    <property type="term" value="F:methyltransferase activity"/>
    <property type="evidence" value="ECO:0007669"/>
    <property type="project" value="UniProtKB-KW"/>
</dbReference>
<keyword evidence="1 4" id="KW-0489">Methyltransferase</keyword>
<dbReference type="PRINTS" id="PR00105">
    <property type="entry name" value="C5METTRFRASE"/>
</dbReference>
<accession>A0A813EV91</accession>
<dbReference type="Proteomes" id="UP000654075">
    <property type="component" value="Unassembled WGS sequence"/>
</dbReference>
<evidence type="ECO:0000256" key="1">
    <source>
        <dbReference type="ARBA" id="ARBA00022603"/>
    </source>
</evidence>
<dbReference type="SUPFAM" id="SSF53335">
    <property type="entry name" value="S-adenosyl-L-methionine-dependent methyltransferases"/>
    <property type="match status" value="1"/>
</dbReference>
<keyword evidence="6" id="KW-1185">Reference proteome</keyword>
<dbReference type="PANTHER" id="PTHR46098">
    <property type="entry name" value="TRNA (CYTOSINE(38)-C(5))-METHYLTRANSFERASE"/>
    <property type="match status" value="1"/>
</dbReference>
<gene>
    <name evidence="5" type="ORF">PGLA1383_LOCUS23523</name>
</gene>
<dbReference type="PANTHER" id="PTHR46098:SF1">
    <property type="entry name" value="TRNA (CYTOSINE(38)-C(5))-METHYLTRANSFERASE"/>
    <property type="match status" value="1"/>
</dbReference>
<feature type="active site" evidence="4">
    <location>
        <position position="60"/>
    </location>
</feature>
<evidence type="ECO:0000313" key="5">
    <source>
        <dbReference type="EMBL" id="CAE8605408.1"/>
    </source>
</evidence>
<sequence length="290" mass="32521">MPVASDEIREWVPAEASHMANDVYSLNHELPYKPLLPRDIRLVKQNEMECSDLWLLSPPCQPYTRLGRQQDVGDKRASPLLHLTEMLPKLRQKPKALLVENVVGFETSESWHRLADALLEAGFEVRLFGLSPQQLGIPNRRPRVYVLARQSDKPCVHELEKLFPGSAAAEQQRTPRALAEYLEDSQDLDLSEFAVNQKMLEQHLSRDLRWEVVSPASTSSSTFTSGYGTACHEAHRFGPLLSTRSDERSPSTVAGGQTILNASEGRSAAMADRRATVVWADEGRELRLVA</sequence>
<dbReference type="InterPro" id="IPR001525">
    <property type="entry name" value="C5_MeTfrase"/>
</dbReference>
<dbReference type="GO" id="GO:0005634">
    <property type="term" value="C:nucleus"/>
    <property type="evidence" value="ECO:0007669"/>
    <property type="project" value="TreeGrafter"/>
</dbReference>
<proteinExistence type="inferred from homology"/>
<evidence type="ECO:0000256" key="4">
    <source>
        <dbReference type="PROSITE-ProRule" id="PRU01016"/>
    </source>
</evidence>
<dbReference type="Pfam" id="PF00145">
    <property type="entry name" value="DNA_methylase"/>
    <property type="match status" value="1"/>
</dbReference>
<dbReference type="PROSITE" id="PS51679">
    <property type="entry name" value="SAM_MT_C5"/>
    <property type="match status" value="1"/>
</dbReference>
<evidence type="ECO:0000256" key="2">
    <source>
        <dbReference type="ARBA" id="ARBA00022679"/>
    </source>
</evidence>
<reference evidence="5" key="1">
    <citation type="submission" date="2021-02" db="EMBL/GenBank/DDBJ databases">
        <authorList>
            <person name="Dougan E. K."/>
            <person name="Rhodes N."/>
            <person name="Thang M."/>
            <person name="Chan C."/>
        </authorList>
    </citation>
    <scope>NUCLEOTIDE SEQUENCE</scope>
</reference>
<evidence type="ECO:0008006" key="7">
    <source>
        <dbReference type="Google" id="ProtNLM"/>
    </source>
</evidence>
<dbReference type="AlphaFoldDB" id="A0A813EV91"/>
<evidence type="ECO:0000313" key="6">
    <source>
        <dbReference type="Proteomes" id="UP000654075"/>
    </source>
</evidence>
<feature type="non-terminal residue" evidence="5">
    <location>
        <position position="290"/>
    </location>
</feature>
<protein>
    <recommendedName>
        <fullName evidence="7">DNA (cytosine-5-)-methyltransferase</fullName>
    </recommendedName>
</protein>
<dbReference type="InterPro" id="IPR029063">
    <property type="entry name" value="SAM-dependent_MTases_sf"/>
</dbReference>
<dbReference type="InterPro" id="IPR050750">
    <property type="entry name" value="C5-MTase"/>
</dbReference>